<protein>
    <recommendedName>
        <fullName evidence="3">Sensor domain-containing protein</fullName>
    </recommendedName>
</protein>
<evidence type="ECO:0008006" key="3">
    <source>
        <dbReference type="Google" id="ProtNLM"/>
    </source>
</evidence>
<organism evidence="1 2">
    <name type="scientific">Actinomadura parmotrematis</name>
    <dbReference type="NCBI Taxonomy" id="2864039"/>
    <lineage>
        <taxon>Bacteria</taxon>
        <taxon>Bacillati</taxon>
        <taxon>Actinomycetota</taxon>
        <taxon>Actinomycetes</taxon>
        <taxon>Streptosporangiales</taxon>
        <taxon>Thermomonosporaceae</taxon>
        <taxon>Actinomadura</taxon>
    </lineage>
</organism>
<comment type="caution">
    <text evidence="1">The sequence shown here is derived from an EMBL/GenBank/DDBJ whole genome shotgun (WGS) entry which is preliminary data.</text>
</comment>
<gene>
    <name evidence="1" type="ORF">K1Y72_06195</name>
</gene>
<evidence type="ECO:0000313" key="2">
    <source>
        <dbReference type="Proteomes" id="UP000774570"/>
    </source>
</evidence>
<reference evidence="1 2" key="1">
    <citation type="submission" date="2021-07" db="EMBL/GenBank/DDBJ databases">
        <title>Actinomadura sp. PM05-2 isolated from lichen.</title>
        <authorList>
            <person name="Somphong A."/>
            <person name="Phongsopitanun W."/>
            <person name="Tanasupawat S."/>
            <person name="Peongsungnone V."/>
        </authorList>
    </citation>
    <scope>NUCLEOTIDE SEQUENCE [LARGE SCALE GENOMIC DNA]</scope>
    <source>
        <strain evidence="1 2">PM05-2</strain>
    </source>
</reference>
<dbReference type="PROSITE" id="PS51257">
    <property type="entry name" value="PROKAR_LIPOPROTEIN"/>
    <property type="match status" value="1"/>
</dbReference>
<evidence type="ECO:0000313" key="1">
    <source>
        <dbReference type="EMBL" id="MBW8481948.1"/>
    </source>
</evidence>
<dbReference type="Proteomes" id="UP000774570">
    <property type="component" value="Unassembled WGS sequence"/>
</dbReference>
<dbReference type="EMBL" id="JAIBOA010000003">
    <property type="protein sequence ID" value="MBW8481948.1"/>
    <property type="molecule type" value="Genomic_DNA"/>
</dbReference>
<sequence>MTRRLLPTAALVALTAGLAGCGGGDGDQGARAAGGSASAASGYTAAQLEQALLADAAGFRRAGEPDSGEYGTLKAVQSFAHLQREVKIDKSRCAGANPAGSPPGDAPAALVSFSGGAGGSATETLMAMPDADAAAQVRTRVPAGCARFRTLVGGQWAQHEVVERPGGAIGSGSRTVGVVTTSGGAHTKTWYVVARAPRLLATVSLYGPNATREDAERLARAALDQAARILG</sequence>
<dbReference type="RefSeq" id="WP_220164090.1">
    <property type="nucleotide sequence ID" value="NZ_JAIBOA010000003.1"/>
</dbReference>
<name>A0ABS7FNI5_9ACTN</name>
<accession>A0ABS7FNI5</accession>
<proteinExistence type="predicted"/>
<keyword evidence="2" id="KW-1185">Reference proteome</keyword>